<evidence type="ECO:0000313" key="4">
    <source>
        <dbReference type="Proteomes" id="UP000249115"/>
    </source>
</evidence>
<reference evidence="2 4" key="1">
    <citation type="submission" date="2018-06" db="EMBL/GenBank/DDBJ databases">
        <title>Genomic Encyclopedia of Archaeal and Bacterial Type Strains, Phase II (KMG-II): from individual species to whole genera.</title>
        <authorList>
            <person name="Goeker M."/>
        </authorList>
    </citation>
    <scope>NUCLEOTIDE SEQUENCE [LARGE SCALE GENOMIC DNA]</scope>
    <source>
        <strain evidence="2 4">DSM 22686</strain>
    </source>
</reference>
<sequence>MNYIICNCLVRLFSWSAVTPIVAIVVSIIALFVNRSIAQRNTRLTIQQALFKTVTEKVKDCNALWDNRPENQRGSTSPNFKIMSELIISIEIIDKSLSLFEKNYKAIRIESEDDYYNLFYGQLRTDLREWIKSTKTIAKKQNSKIYDSQVELLFRKFERHFEKVN</sequence>
<name>A0A2W7SDV4_9BACT</name>
<evidence type="ECO:0000256" key="1">
    <source>
        <dbReference type="SAM" id="Phobius"/>
    </source>
</evidence>
<dbReference type="RefSeq" id="WP_086498174.1">
    <property type="nucleotide sequence ID" value="NZ_MSSV01000001.1"/>
</dbReference>
<accession>A0A2W7SDV4</accession>
<keyword evidence="1" id="KW-0812">Transmembrane</keyword>
<feature type="transmembrane region" description="Helical" evidence="1">
    <location>
        <begin position="12"/>
        <end position="33"/>
    </location>
</feature>
<reference evidence="3 5" key="2">
    <citation type="submission" date="2019-08" db="EMBL/GenBank/DDBJ databases">
        <title>Genome of Algoriphagus ratkowskyi IC026.</title>
        <authorList>
            <person name="Bowman J.P."/>
        </authorList>
    </citation>
    <scope>NUCLEOTIDE SEQUENCE [LARGE SCALE GENOMIC DNA]</scope>
    <source>
        <strain evidence="3 5">IC026</strain>
    </source>
</reference>
<dbReference type="Proteomes" id="UP000321927">
    <property type="component" value="Unassembled WGS sequence"/>
</dbReference>
<gene>
    <name evidence="3" type="ORF">ESW18_02640</name>
    <name evidence="2" type="ORF">LV84_00003</name>
</gene>
<dbReference type="EMBL" id="VORV01000002">
    <property type="protein sequence ID" value="TXD79153.1"/>
    <property type="molecule type" value="Genomic_DNA"/>
</dbReference>
<evidence type="ECO:0000313" key="3">
    <source>
        <dbReference type="EMBL" id="TXD79153.1"/>
    </source>
</evidence>
<dbReference type="EMBL" id="QKZU01000001">
    <property type="protein sequence ID" value="PZX61015.1"/>
    <property type="molecule type" value="Genomic_DNA"/>
</dbReference>
<organism evidence="2 4">
    <name type="scientific">Algoriphagus ratkowskyi</name>
    <dbReference type="NCBI Taxonomy" id="57028"/>
    <lineage>
        <taxon>Bacteria</taxon>
        <taxon>Pseudomonadati</taxon>
        <taxon>Bacteroidota</taxon>
        <taxon>Cytophagia</taxon>
        <taxon>Cytophagales</taxon>
        <taxon>Cyclobacteriaceae</taxon>
        <taxon>Algoriphagus</taxon>
    </lineage>
</organism>
<comment type="caution">
    <text evidence="2">The sequence shown here is derived from an EMBL/GenBank/DDBJ whole genome shotgun (WGS) entry which is preliminary data.</text>
</comment>
<keyword evidence="1" id="KW-1133">Transmembrane helix</keyword>
<dbReference type="Proteomes" id="UP000249115">
    <property type="component" value="Unassembled WGS sequence"/>
</dbReference>
<protein>
    <recommendedName>
        <fullName evidence="6">DUF4760 domain-containing protein</fullName>
    </recommendedName>
</protein>
<evidence type="ECO:0008006" key="6">
    <source>
        <dbReference type="Google" id="ProtNLM"/>
    </source>
</evidence>
<evidence type="ECO:0000313" key="5">
    <source>
        <dbReference type="Proteomes" id="UP000321927"/>
    </source>
</evidence>
<keyword evidence="5" id="KW-1185">Reference proteome</keyword>
<proteinExistence type="predicted"/>
<dbReference type="AlphaFoldDB" id="A0A2W7SDV4"/>
<keyword evidence="1" id="KW-0472">Membrane</keyword>
<evidence type="ECO:0000313" key="2">
    <source>
        <dbReference type="EMBL" id="PZX61015.1"/>
    </source>
</evidence>